<feature type="chain" id="PRO_5005190689" description="VWFD domain-containing protein" evidence="1">
    <location>
        <begin position="23"/>
        <end position="268"/>
    </location>
</feature>
<evidence type="ECO:0000256" key="1">
    <source>
        <dbReference type="SAM" id="SignalP"/>
    </source>
</evidence>
<gene>
    <name evidence="2" type="ORF">Vbra_4625</name>
</gene>
<evidence type="ECO:0008006" key="4">
    <source>
        <dbReference type="Google" id="ProtNLM"/>
    </source>
</evidence>
<dbReference type="InParanoid" id="A0A0G4GYJ6"/>
<proteinExistence type="predicted"/>
<dbReference type="EMBL" id="CDMY01000883">
    <property type="protein sequence ID" value="CEM36234.1"/>
    <property type="molecule type" value="Genomic_DNA"/>
</dbReference>
<dbReference type="AlphaFoldDB" id="A0A0G4GYJ6"/>
<dbReference type="Proteomes" id="UP000041254">
    <property type="component" value="Unassembled WGS sequence"/>
</dbReference>
<dbReference type="VEuPathDB" id="CryptoDB:Vbra_4625"/>
<keyword evidence="3" id="KW-1185">Reference proteome</keyword>
<evidence type="ECO:0000313" key="3">
    <source>
        <dbReference type="Proteomes" id="UP000041254"/>
    </source>
</evidence>
<organism evidence="2 3">
    <name type="scientific">Vitrella brassicaformis (strain CCMP3155)</name>
    <dbReference type="NCBI Taxonomy" id="1169540"/>
    <lineage>
        <taxon>Eukaryota</taxon>
        <taxon>Sar</taxon>
        <taxon>Alveolata</taxon>
        <taxon>Colpodellida</taxon>
        <taxon>Vitrellaceae</taxon>
        <taxon>Vitrella</taxon>
    </lineage>
</organism>
<feature type="signal peptide" evidence="1">
    <location>
        <begin position="1"/>
        <end position="22"/>
    </location>
</feature>
<accession>A0A0G4GYJ6</accession>
<evidence type="ECO:0000313" key="2">
    <source>
        <dbReference type="EMBL" id="CEM36234.1"/>
    </source>
</evidence>
<keyword evidence="1" id="KW-0732">Signal</keyword>
<name>A0A0G4GYJ6_VITBC</name>
<dbReference type="PhylomeDB" id="A0A0G4GYJ6"/>
<sequence length="268" mass="28577">MSVVPNALALLVAAALCCAVAASPALRKLQIFGDDVEIDEHGVIRTDDDLATPVQMAPYYHHLPVSSILGLNLDAVSKLESVHLTFNDTSEFYGTVQSFIKTPSGIIVIHMGGGWELVVSYAGMTLIDKDGTVAKEVFVEIQDENGTVVFPTASTNDTRTLMGAADFEEFPGMLSRANVGVQHQGREQWIGQFGRDGNESLQSFIKGCADMTGCGSLRVGLAPRVRGQTSPRGVTSSLAPSDLNALGNLDCEYYARGGCDAAAESREF</sequence>
<reference evidence="2 3" key="1">
    <citation type="submission" date="2014-11" db="EMBL/GenBank/DDBJ databases">
        <authorList>
            <person name="Zhu J."/>
            <person name="Qi W."/>
            <person name="Song R."/>
        </authorList>
    </citation>
    <scope>NUCLEOTIDE SEQUENCE [LARGE SCALE GENOMIC DNA]</scope>
</reference>
<protein>
    <recommendedName>
        <fullName evidence="4">VWFD domain-containing protein</fullName>
    </recommendedName>
</protein>